<organism evidence="1 2">
    <name type="scientific">Streptosporangium canum</name>
    <dbReference type="NCBI Taxonomy" id="324952"/>
    <lineage>
        <taxon>Bacteria</taxon>
        <taxon>Bacillati</taxon>
        <taxon>Actinomycetota</taxon>
        <taxon>Actinomycetes</taxon>
        <taxon>Streptosporangiales</taxon>
        <taxon>Streptosporangiaceae</taxon>
        <taxon>Streptosporangium</taxon>
    </lineage>
</organism>
<evidence type="ECO:0008006" key="3">
    <source>
        <dbReference type="Google" id="ProtNLM"/>
    </source>
</evidence>
<name>A0A1I4FHC0_9ACTN</name>
<dbReference type="Gene3D" id="1.10.287.1060">
    <property type="entry name" value="ESAT-6-like"/>
    <property type="match status" value="1"/>
</dbReference>
<evidence type="ECO:0000313" key="1">
    <source>
        <dbReference type="EMBL" id="SFL16206.1"/>
    </source>
</evidence>
<accession>A0A1I4FHC0</accession>
<protein>
    <recommendedName>
        <fullName evidence="3">ESAT-6-like protein</fullName>
    </recommendedName>
</protein>
<dbReference type="EMBL" id="FOQY01000062">
    <property type="protein sequence ID" value="SFL16206.1"/>
    <property type="molecule type" value="Genomic_DNA"/>
</dbReference>
<dbReference type="GeneID" id="96303727"/>
<dbReference type="InterPro" id="IPR036689">
    <property type="entry name" value="ESAT-6-like_sf"/>
</dbReference>
<dbReference type="RefSeq" id="WP_093892209.1">
    <property type="nucleotide sequence ID" value="NZ_FOQY01000062.1"/>
</dbReference>
<keyword evidence="2" id="KW-1185">Reference proteome</keyword>
<sequence length="102" mass="11784">MNNSSNYTMVSHVQMENTRIALLKVVTEMDQATDDLVTRLKTTLGGLWSGKTAEYFEAHRMIWDDAEREMGRRLHEAATAIGVANENYKNAELKNQRIWMQH</sequence>
<dbReference type="AlphaFoldDB" id="A0A1I4FHC0"/>
<reference evidence="2" key="1">
    <citation type="submission" date="2016-10" db="EMBL/GenBank/DDBJ databases">
        <authorList>
            <person name="Varghese N."/>
            <person name="Submissions S."/>
        </authorList>
    </citation>
    <scope>NUCLEOTIDE SEQUENCE [LARGE SCALE GENOMIC DNA]</scope>
    <source>
        <strain evidence="2">CGMCC 4.2126</strain>
    </source>
</reference>
<gene>
    <name evidence="1" type="ORF">SAMN05216275_16212</name>
</gene>
<evidence type="ECO:0000313" key="2">
    <source>
        <dbReference type="Proteomes" id="UP000199111"/>
    </source>
</evidence>
<dbReference type="SUPFAM" id="SSF140453">
    <property type="entry name" value="EsxAB dimer-like"/>
    <property type="match status" value="1"/>
</dbReference>
<dbReference type="Proteomes" id="UP000199111">
    <property type="component" value="Unassembled WGS sequence"/>
</dbReference>
<proteinExistence type="predicted"/>